<name>A0ABT1WNP8_9LACT</name>
<dbReference type="InterPro" id="IPR036895">
    <property type="entry name" value="Uracil-DNA_glycosylase-like_sf"/>
</dbReference>
<dbReference type="PANTHER" id="PTHR42160:SF1">
    <property type="entry name" value="URACIL-DNA GLYCOSYLASE SUPERFAMILY PROTEIN"/>
    <property type="match status" value="1"/>
</dbReference>
<accession>A0ABT1WNP8</accession>
<reference evidence="2" key="1">
    <citation type="submission" date="2022-07" db="EMBL/GenBank/DDBJ databases">
        <authorList>
            <person name="Jung M.-Y."/>
            <person name="Lee M."/>
        </authorList>
    </citation>
    <scope>NUCLEOTIDE SEQUENCE</scope>
    <source>
        <strain evidence="2">S8</strain>
    </source>
</reference>
<evidence type="ECO:0000259" key="1">
    <source>
        <dbReference type="SMART" id="SM00986"/>
    </source>
</evidence>
<organism evidence="2 3">
    <name type="scientific">Granulicatella seriolae</name>
    <dbReference type="NCBI Taxonomy" id="2967226"/>
    <lineage>
        <taxon>Bacteria</taxon>
        <taxon>Bacillati</taxon>
        <taxon>Bacillota</taxon>
        <taxon>Bacilli</taxon>
        <taxon>Lactobacillales</taxon>
        <taxon>Carnobacteriaceae</taxon>
        <taxon>Granulicatella</taxon>
    </lineage>
</organism>
<dbReference type="EMBL" id="JANHNZ010000005">
    <property type="protein sequence ID" value="MCQ9210161.1"/>
    <property type="molecule type" value="Genomic_DNA"/>
</dbReference>
<dbReference type="PANTHER" id="PTHR42160">
    <property type="entry name" value="URACIL-DNA GLYCOSYLASE SUPERFAMILY PROTEIN"/>
    <property type="match status" value="1"/>
</dbReference>
<protein>
    <submittedName>
        <fullName evidence="2">Uracil-DNA glycosylase family protein</fullName>
    </submittedName>
</protein>
<reference evidence="2" key="3">
    <citation type="journal article" date="2023" name="Microbiol. Resour. Announc.">
        <title>Draft Genome Sequence of Granulicatella sp. Strain S8, Isolated from a Marine Fish, Seriola quinqueradiata.</title>
        <authorList>
            <person name="Lee M."/>
            <person name="Farooq A."/>
            <person name="Jeong J.B."/>
            <person name="Jung M.Y."/>
        </authorList>
    </citation>
    <scope>NUCLEOTIDE SEQUENCE</scope>
    <source>
        <strain evidence="2">S8</strain>
    </source>
</reference>
<dbReference type="RefSeq" id="WP_256945277.1">
    <property type="nucleotide sequence ID" value="NZ_JANHNZ010000005.1"/>
</dbReference>
<keyword evidence="3" id="KW-1185">Reference proteome</keyword>
<dbReference type="Gene3D" id="3.40.470.10">
    <property type="entry name" value="Uracil-DNA glycosylase-like domain"/>
    <property type="match status" value="1"/>
</dbReference>
<feature type="domain" description="Uracil-DNA glycosylase-like" evidence="1">
    <location>
        <begin position="28"/>
        <end position="185"/>
    </location>
</feature>
<dbReference type="SMART" id="SM00987">
    <property type="entry name" value="UreE_C"/>
    <property type="match status" value="1"/>
</dbReference>
<gene>
    <name evidence="2" type="ORF">NPA36_06310</name>
</gene>
<dbReference type="SMART" id="SM00986">
    <property type="entry name" value="UDG"/>
    <property type="match status" value="1"/>
</dbReference>
<dbReference type="InterPro" id="IPR005122">
    <property type="entry name" value="Uracil-DNA_glycosylase-like"/>
</dbReference>
<proteinExistence type="predicted"/>
<reference evidence="2" key="2">
    <citation type="journal article" date="2023" name="Curr. Microbiol.">
        <title>Granulicatella seriolae sp. nov., a Novel Facultative Anaerobe Isolated from Yellowtail Marine Fish.</title>
        <authorList>
            <person name="Lee M."/>
            <person name="Choi Y.J."/>
            <person name="Farooq A."/>
            <person name="Jeong J.B."/>
            <person name="Jung M.Y."/>
        </authorList>
    </citation>
    <scope>NUCLEOTIDE SEQUENCE</scope>
    <source>
        <strain evidence="2">S8</strain>
    </source>
</reference>
<dbReference type="Proteomes" id="UP001059480">
    <property type="component" value="Unassembled WGS sequence"/>
</dbReference>
<sequence length="195" mass="22544">MQSIETITKEIMADPMNADYTKRNIPPLFKASPEARIVIIGQAPGRKAEESRLFWNDISGDRLRAWMDVSRDVFYDSNLIAQLPMDFYFPGKGKSGDLPPRKDFAPKWHPLLLEAMPQVQTILLVGSYAQKYYLGKSRQANLTETVRGFETYLPKYFPLVHPSPLNLRWIKKNPWFEEDVVPVLKNLVAKEIFEK</sequence>
<comment type="caution">
    <text evidence="2">The sequence shown here is derived from an EMBL/GenBank/DDBJ whole genome shotgun (WGS) entry which is preliminary data.</text>
</comment>
<dbReference type="CDD" id="cd10033">
    <property type="entry name" value="UDG_like"/>
    <property type="match status" value="1"/>
</dbReference>
<dbReference type="InterPro" id="IPR047124">
    <property type="entry name" value="HI_0220.2"/>
</dbReference>
<evidence type="ECO:0000313" key="3">
    <source>
        <dbReference type="Proteomes" id="UP001059480"/>
    </source>
</evidence>
<dbReference type="Pfam" id="PF03167">
    <property type="entry name" value="UDG"/>
    <property type="match status" value="1"/>
</dbReference>
<dbReference type="SUPFAM" id="SSF52141">
    <property type="entry name" value="Uracil-DNA glycosylase-like"/>
    <property type="match status" value="1"/>
</dbReference>
<evidence type="ECO:0000313" key="2">
    <source>
        <dbReference type="EMBL" id="MCQ9210161.1"/>
    </source>
</evidence>